<gene>
    <name evidence="7" type="ORF">AGABI1DRAFT_94330</name>
</gene>
<keyword evidence="8" id="KW-1185">Reference proteome</keyword>
<dbReference type="PANTHER" id="PTHR24058">
    <property type="entry name" value="DUAL SPECIFICITY PROTEIN KINASE"/>
    <property type="match status" value="1"/>
</dbReference>
<dbReference type="RefSeq" id="XP_007333191.1">
    <property type="nucleotide sequence ID" value="XM_007333129.1"/>
</dbReference>
<dbReference type="STRING" id="597362.K5WZH7"/>
<feature type="domain" description="Protein kinase" evidence="6">
    <location>
        <begin position="66"/>
        <end position="462"/>
    </location>
</feature>
<dbReference type="SMART" id="SM00220">
    <property type="entry name" value="S_TKc"/>
    <property type="match status" value="1"/>
</dbReference>
<dbReference type="AlphaFoldDB" id="K5WZH7"/>
<keyword evidence="4" id="KW-0418">Kinase</keyword>
<dbReference type="eggNOG" id="KOG1290">
    <property type="taxonomic scope" value="Eukaryota"/>
</dbReference>
<dbReference type="GeneID" id="18832557"/>
<evidence type="ECO:0000256" key="2">
    <source>
        <dbReference type="ARBA" id="ARBA00022679"/>
    </source>
</evidence>
<evidence type="ECO:0000256" key="5">
    <source>
        <dbReference type="ARBA" id="ARBA00022840"/>
    </source>
</evidence>
<dbReference type="InParanoid" id="K5WZH7"/>
<sequence length="463" mass="52054">MQANQNQNPNQAQITFENEVQTLDPAVVSLSMGNRNNPPEEPLLLSLQDGFGYNVAAANGRALSGFHLVRKTSRFIFNTAGLVEFMLGVAWNVSFLMDSWIILYHHRLCSDTLAPTLTYAALKIMTKRASIDIHVSPLVPPDIEIYKRTSQLRLHPGFNHCATLQWHLATTSGLGRHVCYVTEVLSSTLANLRPRGQNRFTLPIAKRIIKQVLLALQCLHDEMWYTHTDVKVEKIFAAIPEPADSRIQEYREANPSAYTMYGPPLHLQSLPQPVVFSISEPLPYLGLGGSLEDITVKLSGSSRSMSISICERDDFVAAGNYAQPPTLRAPEVTLRYPWTNAIDIWTVGPLLFRLLTEESLFPQDEETYSHEVHLQRIVELSGPFPQEFLSKCADRDRYLDETGSLKHATAVFNPDSLQELLGRFGCVDEDEIPGVVAFMRKCLTLDPKLRPSARQLLEDDWLV</sequence>
<dbReference type="Gene3D" id="1.10.510.10">
    <property type="entry name" value="Transferase(Phosphotransferase) domain 1"/>
    <property type="match status" value="1"/>
</dbReference>
<evidence type="ECO:0000256" key="4">
    <source>
        <dbReference type="ARBA" id="ARBA00022777"/>
    </source>
</evidence>
<dbReference type="GO" id="GO:0004674">
    <property type="term" value="F:protein serine/threonine kinase activity"/>
    <property type="evidence" value="ECO:0007669"/>
    <property type="project" value="UniProtKB-KW"/>
</dbReference>
<proteinExistence type="predicted"/>
<keyword evidence="3" id="KW-0547">Nucleotide-binding</keyword>
<dbReference type="KEGG" id="abp:AGABI1DRAFT94330"/>
<dbReference type="InterPro" id="IPR000719">
    <property type="entry name" value="Prot_kinase_dom"/>
</dbReference>
<organism evidence="7 8">
    <name type="scientific">Agaricus bisporus var. burnettii (strain JB137-S8 / ATCC MYA-4627 / FGSC 10392)</name>
    <name type="common">White button mushroom</name>
    <dbReference type="NCBI Taxonomy" id="597362"/>
    <lineage>
        <taxon>Eukaryota</taxon>
        <taxon>Fungi</taxon>
        <taxon>Dikarya</taxon>
        <taxon>Basidiomycota</taxon>
        <taxon>Agaricomycotina</taxon>
        <taxon>Agaricomycetes</taxon>
        <taxon>Agaricomycetidae</taxon>
        <taxon>Agaricales</taxon>
        <taxon>Agaricineae</taxon>
        <taxon>Agaricaceae</taxon>
        <taxon>Agaricus</taxon>
    </lineage>
</organism>
<accession>K5WZH7</accession>
<evidence type="ECO:0000256" key="3">
    <source>
        <dbReference type="ARBA" id="ARBA00022741"/>
    </source>
</evidence>
<dbReference type="EMBL" id="JH971404">
    <property type="protein sequence ID" value="EKM76238.1"/>
    <property type="molecule type" value="Genomic_DNA"/>
</dbReference>
<keyword evidence="2" id="KW-0808">Transferase</keyword>
<dbReference type="PROSITE" id="PS50011">
    <property type="entry name" value="PROTEIN_KINASE_DOM"/>
    <property type="match status" value="1"/>
</dbReference>
<name>K5WZH7_AGABU</name>
<dbReference type="SUPFAM" id="SSF56112">
    <property type="entry name" value="Protein kinase-like (PK-like)"/>
    <property type="match status" value="1"/>
</dbReference>
<dbReference type="GO" id="GO:0005524">
    <property type="term" value="F:ATP binding"/>
    <property type="evidence" value="ECO:0007669"/>
    <property type="project" value="UniProtKB-KW"/>
</dbReference>
<evidence type="ECO:0000259" key="6">
    <source>
        <dbReference type="PROSITE" id="PS50011"/>
    </source>
</evidence>
<reference evidence="8" key="1">
    <citation type="journal article" date="2012" name="Proc. Natl. Acad. Sci. U.S.A.">
        <title>Genome sequence of the button mushroom Agaricus bisporus reveals mechanisms governing adaptation to a humic-rich ecological niche.</title>
        <authorList>
            <person name="Morin E."/>
            <person name="Kohler A."/>
            <person name="Baker A.R."/>
            <person name="Foulongne-Oriol M."/>
            <person name="Lombard V."/>
            <person name="Nagy L.G."/>
            <person name="Ohm R.A."/>
            <person name="Patyshakuliyeva A."/>
            <person name="Brun A."/>
            <person name="Aerts A.L."/>
            <person name="Bailey A.M."/>
            <person name="Billette C."/>
            <person name="Coutinho P.M."/>
            <person name="Deakin G."/>
            <person name="Doddapaneni H."/>
            <person name="Floudas D."/>
            <person name="Grimwood J."/>
            <person name="Hilden K."/>
            <person name="Kuees U."/>
            <person name="LaButti K.M."/>
            <person name="Lapidus A."/>
            <person name="Lindquist E.A."/>
            <person name="Lucas S.M."/>
            <person name="Murat C."/>
            <person name="Riley R.W."/>
            <person name="Salamov A.A."/>
            <person name="Schmutz J."/>
            <person name="Subramanian V."/>
            <person name="Woesten H.A.B."/>
            <person name="Xu J."/>
            <person name="Eastwood D.C."/>
            <person name="Foster G.D."/>
            <person name="Sonnenberg A.S."/>
            <person name="Cullen D."/>
            <person name="de Vries R.P."/>
            <person name="Lundell T."/>
            <person name="Hibbett D.S."/>
            <person name="Henrissat B."/>
            <person name="Burton K.S."/>
            <person name="Kerrigan R.W."/>
            <person name="Challen M.P."/>
            <person name="Grigoriev I.V."/>
            <person name="Martin F."/>
        </authorList>
    </citation>
    <scope>NUCLEOTIDE SEQUENCE [LARGE SCALE GENOMIC DNA]</scope>
    <source>
        <strain evidence="8">JB137-S8 / ATCC MYA-4627 / FGSC 10392</strain>
    </source>
</reference>
<evidence type="ECO:0000313" key="8">
    <source>
        <dbReference type="Proteomes" id="UP000008493"/>
    </source>
</evidence>
<dbReference type="InterPro" id="IPR050494">
    <property type="entry name" value="Ser_Thr_dual-spec_kinase"/>
</dbReference>
<protein>
    <recommendedName>
        <fullName evidence="6">Protein kinase domain-containing protein</fullName>
    </recommendedName>
</protein>
<evidence type="ECO:0000313" key="7">
    <source>
        <dbReference type="EMBL" id="EKM76238.1"/>
    </source>
</evidence>
<dbReference type="InterPro" id="IPR011009">
    <property type="entry name" value="Kinase-like_dom_sf"/>
</dbReference>
<keyword evidence="5" id="KW-0067">ATP-binding</keyword>
<keyword evidence="1" id="KW-0723">Serine/threonine-protein kinase</keyword>
<dbReference type="Proteomes" id="UP000008493">
    <property type="component" value="Unassembled WGS sequence"/>
</dbReference>
<dbReference type="OMA" id="MSISICE"/>
<dbReference type="Pfam" id="PF00069">
    <property type="entry name" value="Pkinase"/>
    <property type="match status" value="1"/>
</dbReference>
<dbReference type="Gene3D" id="3.30.200.20">
    <property type="entry name" value="Phosphorylase Kinase, domain 1"/>
    <property type="match status" value="1"/>
</dbReference>
<dbReference type="HOGENOM" id="CLU_000288_81_13_1"/>
<evidence type="ECO:0000256" key="1">
    <source>
        <dbReference type="ARBA" id="ARBA00022527"/>
    </source>
</evidence>
<dbReference type="OrthoDB" id="5979581at2759"/>